<dbReference type="GO" id="GO:0005737">
    <property type="term" value="C:cytoplasm"/>
    <property type="evidence" value="ECO:0007669"/>
    <property type="project" value="UniProtKB-SubCell"/>
</dbReference>
<keyword evidence="4" id="KW-0648">Protein biosynthesis</keyword>
<feature type="domain" description="Ribosome recycling factor" evidence="5">
    <location>
        <begin position="20"/>
        <end position="183"/>
    </location>
</feature>
<dbReference type="AlphaFoldDB" id="A0A3B1C7S7"/>
<proteinExistence type="inferred from homology"/>
<dbReference type="NCBIfam" id="TIGR00496">
    <property type="entry name" value="frr"/>
    <property type="match status" value="1"/>
</dbReference>
<dbReference type="GO" id="GO:0043023">
    <property type="term" value="F:ribosomal large subunit binding"/>
    <property type="evidence" value="ECO:0007669"/>
    <property type="project" value="TreeGrafter"/>
</dbReference>
<dbReference type="EMBL" id="UOGE01000050">
    <property type="protein sequence ID" value="VAX20014.1"/>
    <property type="molecule type" value="Genomic_DNA"/>
</dbReference>
<organism evidence="6">
    <name type="scientific">hydrothermal vent metagenome</name>
    <dbReference type="NCBI Taxonomy" id="652676"/>
    <lineage>
        <taxon>unclassified sequences</taxon>
        <taxon>metagenomes</taxon>
        <taxon>ecological metagenomes</taxon>
    </lineage>
</organism>
<evidence type="ECO:0000313" key="6">
    <source>
        <dbReference type="EMBL" id="VAX20014.1"/>
    </source>
</evidence>
<dbReference type="PANTHER" id="PTHR20982:SF3">
    <property type="entry name" value="MITOCHONDRIAL RIBOSOME RECYCLING FACTOR PSEUDO 1"/>
    <property type="match status" value="1"/>
</dbReference>
<evidence type="ECO:0000256" key="3">
    <source>
        <dbReference type="ARBA" id="ARBA00022490"/>
    </source>
</evidence>
<reference evidence="6" key="1">
    <citation type="submission" date="2018-06" db="EMBL/GenBank/DDBJ databases">
        <authorList>
            <person name="Zhirakovskaya E."/>
        </authorList>
    </citation>
    <scope>NUCLEOTIDE SEQUENCE</scope>
</reference>
<dbReference type="Gene3D" id="3.30.1360.40">
    <property type="match status" value="1"/>
</dbReference>
<comment type="subcellular location">
    <subcellularLocation>
        <location evidence="1">Cytoplasm</location>
    </subcellularLocation>
</comment>
<dbReference type="InterPro" id="IPR036191">
    <property type="entry name" value="RRF_sf"/>
</dbReference>
<keyword evidence="3" id="KW-0963">Cytoplasm</keyword>
<evidence type="ECO:0000256" key="4">
    <source>
        <dbReference type="ARBA" id="ARBA00022917"/>
    </source>
</evidence>
<dbReference type="FunFam" id="1.10.132.20:FF:000001">
    <property type="entry name" value="Ribosome-recycling factor"/>
    <property type="match status" value="1"/>
</dbReference>
<evidence type="ECO:0000256" key="1">
    <source>
        <dbReference type="ARBA" id="ARBA00004496"/>
    </source>
</evidence>
<dbReference type="InterPro" id="IPR023584">
    <property type="entry name" value="Ribosome_recyc_fac_dom"/>
</dbReference>
<dbReference type="FunFam" id="3.30.1360.40:FF:000001">
    <property type="entry name" value="Ribosome-recycling factor"/>
    <property type="match status" value="1"/>
</dbReference>
<dbReference type="CDD" id="cd00520">
    <property type="entry name" value="RRF"/>
    <property type="match status" value="1"/>
</dbReference>
<comment type="similarity">
    <text evidence="2">Belongs to the RRF family.</text>
</comment>
<name>A0A3B1C7S7_9ZZZZ</name>
<dbReference type="HAMAP" id="MF_00040">
    <property type="entry name" value="RRF"/>
    <property type="match status" value="1"/>
</dbReference>
<dbReference type="GO" id="GO:0006412">
    <property type="term" value="P:translation"/>
    <property type="evidence" value="ECO:0007669"/>
    <property type="project" value="UniProtKB-KW"/>
</dbReference>
<gene>
    <name evidence="6" type="ORF">MNBD_NITROSPINAE02-1383</name>
</gene>
<protein>
    <submittedName>
        <fullName evidence="6">Ribosome recycling factor</fullName>
    </submittedName>
</protein>
<dbReference type="InterPro" id="IPR002661">
    <property type="entry name" value="Ribosome_recyc_fac"/>
</dbReference>
<dbReference type="Gene3D" id="1.10.132.20">
    <property type="entry name" value="Ribosome-recycling factor"/>
    <property type="match status" value="1"/>
</dbReference>
<evidence type="ECO:0000256" key="2">
    <source>
        <dbReference type="ARBA" id="ARBA00005912"/>
    </source>
</evidence>
<dbReference type="Pfam" id="PF01765">
    <property type="entry name" value="RRF"/>
    <property type="match status" value="1"/>
</dbReference>
<dbReference type="SUPFAM" id="SSF55194">
    <property type="entry name" value="Ribosome recycling factor, RRF"/>
    <property type="match status" value="1"/>
</dbReference>
<evidence type="ECO:0000259" key="5">
    <source>
        <dbReference type="Pfam" id="PF01765"/>
    </source>
</evidence>
<dbReference type="PANTHER" id="PTHR20982">
    <property type="entry name" value="RIBOSOME RECYCLING FACTOR"/>
    <property type="match status" value="1"/>
</dbReference>
<sequence>MLDSIYDETKHKMDVTIAHLTKEFAGVRTGRASIGILDGITVDYYGTQTPLHQVANLSTPDPLTINIGPWEVAMVPVIEKAIMASDLGLNPGNDGKTIRISIPPLTEERRKELTKHVRRLAEEAKVALRNVRRESVDKVKKQEKNKEISEDEAHTGADKIQKIIDGHITLVDKILANKEKEVMDT</sequence>
<accession>A0A3B1C7S7</accession>